<dbReference type="InterPro" id="IPR042063">
    <property type="entry name" value="Ubi_acti_E1_SCCH"/>
</dbReference>
<evidence type="ECO:0000256" key="2">
    <source>
        <dbReference type="ARBA" id="ARBA00005673"/>
    </source>
</evidence>
<evidence type="ECO:0000313" key="5">
    <source>
        <dbReference type="Proteomes" id="UP001642484"/>
    </source>
</evidence>
<dbReference type="Pfam" id="PF10585">
    <property type="entry name" value="UBA_E1_SCCH"/>
    <property type="match status" value="1"/>
</dbReference>
<dbReference type="Gene3D" id="1.10.10.2660">
    <property type="entry name" value="Ubiquitin-activating enzyme E1, SCCH domain"/>
    <property type="match status" value="1"/>
</dbReference>
<protein>
    <recommendedName>
        <fullName evidence="3">Ubiquitin-activating enzyme SCCH domain-containing protein</fullName>
    </recommendedName>
</protein>
<gene>
    <name evidence="4" type="ORF">CCMP2556_LOCUS24037</name>
</gene>
<comment type="pathway">
    <text evidence="1">Protein modification; protein ubiquitination.</text>
</comment>
<dbReference type="InterPro" id="IPR019572">
    <property type="entry name" value="UBA_E1_SCCH"/>
</dbReference>
<accession>A0ABP0M559</accession>
<reference evidence="4 5" key="1">
    <citation type="submission" date="2024-02" db="EMBL/GenBank/DDBJ databases">
        <authorList>
            <person name="Chen Y."/>
            <person name="Shah S."/>
            <person name="Dougan E. K."/>
            <person name="Thang M."/>
            <person name="Chan C."/>
        </authorList>
    </citation>
    <scope>NUCLEOTIDE SEQUENCE [LARGE SCALE GENOMIC DNA]</scope>
</reference>
<sequence length="375" mass="42273">MEYLYATSNCYAFMWKVPFVRNRDAFHQRVVQLRLQVPAWSAPSSGKVETEEDDGEKVDPAAIEALKAELYAVDPNSLAECEAHDFEKDDDTNFHIDFLTASTNLRASNYDIKHTERSTVKVTAGRIIPALATTTAMICGLVDVEFLKLVLGMHKEEGALDKFYNANINLATGLQAMNLFRPEPAIVRKTNLRGSVAEFTSWDKVEIEGEIALKELVKKLESKLGGQLQRLHPVGNDKVSIYDSSQVKMLDWRIDLQDGQAVIEPDEVYSTWPQLKMAVQMLGKLPDGPARKNFENQVLSAAKSLQGVKDNFASHCNSKCSEAYIKVLRPSDEEAEKQKYFDAVLERRNYLPLQADMLTEEGEDADLPLIKYTFR</sequence>
<evidence type="ECO:0000313" key="4">
    <source>
        <dbReference type="EMBL" id="CAK9046176.1"/>
    </source>
</evidence>
<dbReference type="EMBL" id="CAXAMN010015581">
    <property type="protein sequence ID" value="CAK9046176.1"/>
    <property type="molecule type" value="Genomic_DNA"/>
</dbReference>
<evidence type="ECO:0000256" key="1">
    <source>
        <dbReference type="ARBA" id="ARBA00004906"/>
    </source>
</evidence>
<comment type="caution">
    <text evidence="4">The sequence shown here is derived from an EMBL/GenBank/DDBJ whole genome shotgun (WGS) entry which is preliminary data.</text>
</comment>
<dbReference type="Proteomes" id="UP001642484">
    <property type="component" value="Unassembled WGS sequence"/>
</dbReference>
<evidence type="ECO:0000259" key="3">
    <source>
        <dbReference type="Pfam" id="PF10585"/>
    </source>
</evidence>
<name>A0ABP0M559_9DINO</name>
<dbReference type="SUPFAM" id="SSF69572">
    <property type="entry name" value="Activating enzymes of the ubiquitin-like proteins"/>
    <property type="match status" value="1"/>
</dbReference>
<proteinExistence type="inferred from homology"/>
<organism evidence="4 5">
    <name type="scientific">Durusdinium trenchii</name>
    <dbReference type="NCBI Taxonomy" id="1381693"/>
    <lineage>
        <taxon>Eukaryota</taxon>
        <taxon>Sar</taxon>
        <taxon>Alveolata</taxon>
        <taxon>Dinophyceae</taxon>
        <taxon>Suessiales</taxon>
        <taxon>Symbiodiniaceae</taxon>
        <taxon>Durusdinium</taxon>
    </lineage>
</organism>
<dbReference type="InterPro" id="IPR035985">
    <property type="entry name" value="Ubiquitin-activating_enz"/>
</dbReference>
<comment type="similarity">
    <text evidence="2">Belongs to the ubiquitin-activating E1 family.</text>
</comment>
<feature type="domain" description="Ubiquitin-activating enzyme SCCH" evidence="3">
    <location>
        <begin position="1"/>
        <end position="121"/>
    </location>
</feature>
<keyword evidence="5" id="KW-1185">Reference proteome</keyword>